<comment type="similarity">
    <text evidence="1">Belongs to the glycosyltransferase 2 family.</text>
</comment>
<dbReference type="PANTHER" id="PTHR48090">
    <property type="entry name" value="UNDECAPRENYL-PHOSPHATE 4-DEOXY-4-FORMAMIDO-L-ARABINOSE TRANSFERASE-RELATED"/>
    <property type="match status" value="1"/>
</dbReference>
<dbReference type="InterPro" id="IPR029044">
    <property type="entry name" value="Nucleotide-diphossugar_trans"/>
</dbReference>
<dbReference type="SUPFAM" id="SSF53448">
    <property type="entry name" value="Nucleotide-diphospho-sugar transferases"/>
    <property type="match status" value="1"/>
</dbReference>
<sequence>MVIPTRNEARNLPAVFARLPAHLYEVIVVDGSSTDDTIEVARSLRPDVRIVRQVGNGKGNALSTGLSEARGDILVTLDADGSTDPAEIPRFVGALVAGADLVKGSRFAQGGGSADITRSRRLGNRALCGLVNRIYGTSYTDLCYGFNAFWADCLTLLETPRPQLGAAGVTDAESPFGRGFEVETVINVRAAKAALRVWEVPSYECRRIHGVSNLSAIRDGFRVVGRIWSESPALSARYHGTMAAPREAVHGLLPEPTPAVAQHDDAVVDATGSFQAQVTPLIPEQPTAARARSSNGHPAVER</sequence>
<dbReference type="Proteomes" id="UP000754710">
    <property type="component" value="Unassembled WGS sequence"/>
</dbReference>
<dbReference type="PANTHER" id="PTHR48090:SF7">
    <property type="entry name" value="RFBJ PROTEIN"/>
    <property type="match status" value="1"/>
</dbReference>
<reference evidence="3 4" key="1">
    <citation type="submission" date="2021-08" db="EMBL/GenBank/DDBJ databases">
        <title>Nocardioides bacterium WL0053 sp. nov., isolated from the sediment.</title>
        <authorList>
            <person name="Wang L."/>
            <person name="Zhang D."/>
            <person name="Zhang A."/>
        </authorList>
    </citation>
    <scope>NUCLEOTIDE SEQUENCE [LARGE SCALE GENOMIC DNA]</scope>
    <source>
        <strain evidence="3 4">WL0053</strain>
    </source>
</reference>
<dbReference type="InterPro" id="IPR050256">
    <property type="entry name" value="Glycosyltransferase_2"/>
</dbReference>
<dbReference type="EMBL" id="JAIEZQ010000001">
    <property type="protein sequence ID" value="MBY9074665.1"/>
    <property type="molecule type" value="Genomic_DNA"/>
</dbReference>
<gene>
    <name evidence="3" type="ORF">K1X13_07510</name>
</gene>
<proteinExistence type="inferred from homology"/>
<comment type="caution">
    <text evidence="3">The sequence shown here is derived from an EMBL/GenBank/DDBJ whole genome shotgun (WGS) entry which is preliminary data.</text>
</comment>
<evidence type="ECO:0000313" key="3">
    <source>
        <dbReference type="EMBL" id="MBY9074665.1"/>
    </source>
</evidence>
<name>A0ABS7RLC7_9ACTN</name>
<evidence type="ECO:0000259" key="2">
    <source>
        <dbReference type="Pfam" id="PF00535"/>
    </source>
</evidence>
<dbReference type="CDD" id="cd04179">
    <property type="entry name" value="DPM_DPG-synthase_like"/>
    <property type="match status" value="1"/>
</dbReference>
<protein>
    <submittedName>
        <fullName evidence="3">Glycosyltransferase family 2 protein</fullName>
    </submittedName>
</protein>
<feature type="domain" description="Glycosyltransferase 2-like" evidence="2">
    <location>
        <begin position="2"/>
        <end position="144"/>
    </location>
</feature>
<dbReference type="InterPro" id="IPR001173">
    <property type="entry name" value="Glyco_trans_2-like"/>
</dbReference>
<evidence type="ECO:0000256" key="1">
    <source>
        <dbReference type="ARBA" id="ARBA00006739"/>
    </source>
</evidence>
<evidence type="ECO:0000313" key="4">
    <source>
        <dbReference type="Proteomes" id="UP000754710"/>
    </source>
</evidence>
<accession>A0ABS7RLC7</accession>
<organism evidence="3 4">
    <name type="scientific">Nocardioides jiangsuensis</name>
    <dbReference type="NCBI Taxonomy" id="2866161"/>
    <lineage>
        <taxon>Bacteria</taxon>
        <taxon>Bacillati</taxon>
        <taxon>Actinomycetota</taxon>
        <taxon>Actinomycetes</taxon>
        <taxon>Propionibacteriales</taxon>
        <taxon>Nocardioidaceae</taxon>
        <taxon>Nocardioides</taxon>
    </lineage>
</organism>
<dbReference type="Gene3D" id="3.90.550.10">
    <property type="entry name" value="Spore Coat Polysaccharide Biosynthesis Protein SpsA, Chain A"/>
    <property type="match status" value="1"/>
</dbReference>
<dbReference type="Pfam" id="PF00535">
    <property type="entry name" value="Glycos_transf_2"/>
    <property type="match status" value="1"/>
</dbReference>
<dbReference type="RefSeq" id="WP_221024311.1">
    <property type="nucleotide sequence ID" value="NZ_JAIEZQ010000001.1"/>
</dbReference>
<keyword evidence="4" id="KW-1185">Reference proteome</keyword>